<evidence type="ECO:0000256" key="6">
    <source>
        <dbReference type="SAM" id="MobiDB-lite"/>
    </source>
</evidence>
<dbReference type="AlphaFoldDB" id="A0A1I1E2W8"/>
<dbReference type="OrthoDB" id="980719at2"/>
<dbReference type="STRING" id="1123010.SAMN02745724_00109"/>
<evidence type="ECO:0000256" key="2">
    <source>
        <dbReference type="ARBA" id="ARBA00022692"/>
    </source>
</evidence>
<evidence type="ECO:0000313" key="8">
    <source>
        <dbReference type="Proteomes" id="UP000198862"/>
    </source>
</evidence>
<dbReference type="Pfam" id="PF05128">
    <property type="entry name" value="DUF697"/>
    <property type="match status" value="1"/>
</dbReference>
<name>A0A1I1E2W8_9GAMM</name>
<keyword evidence="2" id="KW-0812">Transmembrane</keyword>
<reference evidence="7 8" key="1">
    <citation type="submission" date="2016-10" db="EMBL/GenBank/DDBJ databases">
        <authorList>
            <person name="de Groot N.N."/>
        </authorList>
    </citation>
    <scope>NUCLEOTIDE SEQUENCE [LARGE SCALE GENOMIC DNA]</scope>
    <source>
        <strain evidence="7 8">DSM 6059</strain>
    </source>
</reference>
<keyword evidence="4" id="KW-0472">Membrane</keyword>
<feature type="compositionally biased region" description="Basic and acidic residues" evidence="6">
    <location>
        <begin position="9"/>
        <end position="30"/>
    </location>
</feature>
<evidence type="ECO:0000256" key="5">
    <source>
        <dbReference type="SAM" id="Coils"/>
    </source>
</evidence>
<dbReference type="Proteomes" id="UP000198862">
    <property type="component" value="Unassembled WGS sequence"/>
</dbReference>
<gene>
    <name evidence="7" type="ORF">SAMN02745724_00109</name>
</gene>
<evidence type="ECO:0000256" key="4">
    <source>
        <dbReference type="ARBA" id="ARBA00023136"/>
    </source>
</evidence>
<evidence type="ECO:0000256" key="3">
    <source>
        <dbReference type="ARBA" id="ARBA00022989"/>
    </source>
</evidence>
<keyword evidence="3" id="KW-1133">Transmembrane helix</keyword>
<proteinExistence type="predicted"/>
<accession>A0A1I1E2W8</accession>
<feature type="region of interest" description="Disordered" evidence="6">
    <location>
        <begin position="1"/>
        <end position="40"/>
    </location>
</feature>
<comment type="subcellular location">
    <subcellularLocation>
        <location evidence="1">Membrane</location>
        <topology evidence="1">Multi-pass membrane protein</topology>
    </subcellularLocation>
</comment>
<dbReference type="RefSeq" id="WP_091978772.1">
    <property type="nucleotide sequence ID" value="NZ_FOLO01000001.1"/>
</dbReference>
<keyword evidence="8" id="KW-1185">Reference proteome</keyword>
<evidence type="ECO:0000256" key="1">
    <source>
        <dbReference type="ARBA" id="ARBA00004141"/>
    </source>
</evidence>
<sequence>MTKVTTDSEATKKETQKKAPTKKEAAKKTAEPVNETQTEAQTPIAIDKAIPQAIIEKYSKWSFGAGLIPVPAIDLVALTAIQLKMVAEIAEAYGESFSENRVKSVVTALLGGAIPQTLTTGGISSTLKAIPIFGSVVGMATMPLISAAATYAIGATFINHFESGGTLLDINLSDMKESVKENIKKYKNKNKKLVEEAKNEVTEEEKAATEDA</sequence>
<organism evidence="7 8">
    <name type="scientific">Pseudoalteromonas denitrificans DSM 6059</name>
    <dbReference type="NCBI Taxonomy" id="1123010"/>
    <lineage>
        <taxon>Bacteria</taxon>
        <taxon>Pseudomonadati</taxon>
        <taxon>Pseudomonadota</taxon>
        <taxon>Gammaproteobacteria</taxon>
        <taxon>Alteromonadales</taxon>
        <taxon>Pseudoalteromonadaceae</taxon>
        <taxon>Pseudoalteromonas</taxon>
    </lineage>
</organism>
<feature type="coiled-coil region" evidence="5">
    <location>
        <begin position="176"/>
        <end position="211"/>
    </location>
</feature>
<dbReference type="InterPro" id="IPR021147">
    <property type="entry name" value="DUF697"/>
</dbReference>
<protein>
    <submittedName>
        <fullName evidence="7">Uncharacterized conserved protein, DUF697 family</fullName>
    </submittedName>
</protein>
<evidence type="ECO:0000313" key="7">
    <source>
        <dbReference type="EMBL" id="SFB79568.1"/>
    </source>
</evidence>
<keyword evidence="5" id="KW-0175">Coiled coil</keyword>
<dbReference type="EMBL" id="FOLO01000001">
    <property type="protein sequence ID" value="SFB79568.1"/>
    <property type="molecule type" value="Genomic_DNA"/>
</dbReference>
<dbReference type="GO" id="GO:0016020">
    <property type="term" value="C:membrane"/>
    <property type="evidence" value="ECO:0007669"/>
    <property type="project" value="UniProtKB-SubCell"/>
</dbReference>